<evidence type="ECO:0000313" key="14">
    <source>
        <dbReference type="Proteomes" id="UP000321574"/>
    </source>
</evidence>
<dbReference type="PIRSF" id="PIRSF001434">
    <property type="entry name" value="CGS"/>
    <property type="match status" value="1"/>
</dbReference>
<dbReference type="InterPro" id="IPR006237">
    <property type="entry name" value="L-Met_gamma_lys"/>
</dbReference>
<evidence type="ECO:0000256" key="5">
    <source>
        <dbReference type="ARBA" id="ARBA00022898"/>
    </source>
</evidence>
<dbReference type="RefSeq" id="WP_147665973.1">
    <property type="nucleotide sequence ID" value="NZ_VDUW01000002.1"/>
</dbReference>
<evidence type="ECO:0000256" key="12">
    <source>
        <dbReference type="RuleBase" id="RU362118"/>
    </source>
</evidence>
<dbReference type="FunFam" id="3.40.640.10:FF:000046">
    <property type="entry name" value="Cystathionine gamma-lyase"/>
    <property type="match status" value="1"/>
</dbReference>
<comment type="similarity">
    <text evidence="2">Belongs to the trans-sulfuration enzymes family. L-methionine gamma-lyase subfamily.</text>
</comment>
<dbReference type="GO" id="GO:0019346">
    <property type="term" value="P:transsulfuration"/>
    <property type="evidence" value="ECO:0007669"/>
    <property type="project" value="InterPro"/>
</dbReference>
<dbReference type="Pfam" id="PF01053">
    <property type="entry name" value="Cys_Met_Meta_PP"/>
    <property type="match status" value="1"/>
</dbReference>
<dbReference type="Proteomes" id="UP000321574">
    <property type="component" value="Unassembled WGS sequence"/>
</dbReference>
<dbReference type="OrthoDB" id="9803887at2"/>
<evidence type="ECO:0000256" key="8">
    <source>
        <dbReference type="ARBA" id="ARBA00047199"/>
    </source>
</evidence>
<keyword evidence="14" id="KW-1185">Reference proteome</keyword>
<dbReference type="SUPFAM" id="SSF53383">
    <property type="entry name" value="PLP-dependent transferases"/>
    <property type="match status" value="1"/>
</dbReference>
<comment type="catalytic activity">
    <reaction evidence="9">
        <text>L-homocysteine + H2O = 2-oxobutanoate + hydrogen sulfide + NH4(+) + H(+)</text>
        <dbReference type="Rhea" id="RHEA:14501"/>
        <dbReference type="ChEBI" id="CHEBI:15377"/>
        <dbReference type="ChEBI" id="CHEBI:15378"/>
        <dbReference type="ChEBI" id="CHEBI:16763"/>
        <dbReference type="ChEBI" id="CHEBI:28938"/>
        <dbReference type="ChEBI" id="CHEBI:29919"/>
        <dbReference type="ChEBI" id="CHEBI:58199"/>
        <dbReference type="EC" id="4.4.1.2"/>
    </reaction>
    <physiologicalReaction direction="left-to-right" evidence="9">
        <dbReference type="Rhea" id="RHEA:14502"/>
    </physiologicalReaction>
</comment>
<dbReference type="InterPro" id="IPR015422">
    <property type="entry name" value="PyrdxlP-dep_Trfase_small"/>
</dbReference>
<dbReference type="AlphaFoldDB" id="A0A5C8NZR1"/>
<organism evidence="13 14">
    <name type="scientific">Cerasibacillus terrae</name>
    <dbReference type="NCBI Taxonomy" id="2498845"/>
    <lineage>
        <taxon>Bacteria</taxon>
        <taxon>Bacillati</taxon>
        <taxon>Bacillota</taxon>
        <taxon>Bacilli</taxon>
        <taxon>Bacillales</taxon>
        <taxon>Bacillaceae</taxon>
        <taxon>Cerasibacillus</taxon>
    </lineage>
</organism>
<dbReference type="GO" id="GO:0018826">
    <property type="term" value="F:methionine gamma-lyase activity"/>
    <property type="evidence" value="ECO:0007669"/>
    <property type="project" value="UniProtKB-EC"/>
</dbReference>
<keyword evidence="5 11" id="KW-0663">Pyridoxal phosphate</keyword>
<comment type="caution">
    <text evidence="13">The sequence shown here is derived from an EMBL/GenBank/DDBJ whole genome shotgun (WGS) entry which is preliminary data.</text>
</comment>
<protein>
    <recommendedName>
        <fullName evidence="4">L-methionine gamma-lyase</fullName>
        <ecNumber evidence="3">4.4.1.11</ecNumber>
        <ecNumber evidence="7">4.4.1.2</ecNumber>
    </recommendedName>
    <alternativeName>
        <fullName evidence="8">Homocysteine desulfhydrase</fullName>
    </alternativeName>
</protein>
<evidence type="ECO:0000256" key="7">
    <source>
        <dbReference type="ARBA" id="ARBA00047175"/>
    </source>
</evidence>
<comment type="cofactor">
    <cofactor evidence="1 12">
        <name>pyridoxal 5'-phosphate</name>
        <dbReference type="ChEBI" id="CHEBI:597326"/>
    </cofactor>
</comment>
<comment type="catalytic activity">
    <reaction evidence="10">
        <text>L-methionine + H2O = methanethiol + 2-oxobutanoate + NH4(+)</text>
        <dbReference type="Rhea" id="RHEA:23800"/>
        <dbReference type="ChEBI" id="CHEBI:15377"/>
        <dbReference type="ChEBI" id="CHEBI:16007"/>
        <dbReference type="ChEBI" id="CHEBI:16763"/>
        <dbReference type="ChEBI" id="CHEBI:28938"/>
        <dbReference type="ChEBI" id="CHEBI:57844"/>
        <dbReference type="EC" id="4.4.1.11"/>
    </reaction>
    <physiologicalReaction direction="left-to-right" evidence="10">
        <dbReference type="Rhea" id="RHEA:23801"/>
    </physiologicalReaction>
</comment>
<dbReference type="NCBIfam" id="NF005263">
    <property type="entry name" value="PRK06767.1"/>
    <property type="match status" value="1"/>
</dbReference>
<evidence type="ECO:0000256" key="3">
    <source>
        <dbReference type="ARBA" id="ARBA00012222"/>
    </source>
</evidence>
<proteinExistence type="inferred from homology"/>
<evidence type="ECO:0000256" key="2">
    <source>
        <dbReference type="ARBA" id="ARBA00008667"/>
    </source>
</evidence>
<dbReference type="PANTHER" id="PTHR11808">
    <property type="entry name" value="TRANS-SULFURATION ENZYME FAMILY MEMBER"/>
    <property type="match status" value="1"/>
</dbReference>
<feature type="modified residue" description="N6-(pyridoxal phosphate)lysine" evidence="11">
    <location>
        <position position="209"/>
    </location>
</feature>
<reference evidence="13 14" key="1">
    <citation type="submission" date="2019-06" db="EMBL/GenBank/DDBJ databases">
        <title>Cerasibacillus sp. nov., isolated from maize field.</title>
        <authorList>
            <person name="Lin S.-Y."/>
            <person name="Tsai C.-F."/>
            <person name="Young C.-C."/>
        </authorList>
    </citation>
    <scope>NUCLEOTIDE SEQUENCE [LARGE SCALE GENOMIC DNA]</scope>
    <source>
        <strain evidence="13 14">CC-CFT480</strain>
    </source>
</reference>
<dbReference type="InterPro" id="IPR054542">
    <property type="entry name" value="Cys_met_metab_PP"/>
</dbReference>
<evidence type="ECO:0000256" key="1">
    <source>
        <dbReference type="ARBA" id="ARBA00001933"/>
    </source>
</evidence>
<dbReference type="GO" id="GO:0030170">
    <property type="term" value="F:pyridoxal phosphate binding"/>
    <property type="evidence" value="ECO:0007669"/>
    <property type="project" value="InterPro"/>
</dbReference>
<accession>A0A5C8NZR1</accession>
<dbReference type="InterPro" id="IPR000277">
    <property type="entry name" value="Cys/Met-Metab_PyrdxlP-dep_enz"/>
</dbReference>
<dbReference type="PANTHER" id="PTHR11808:SF80">
    <property type="entry name" value="CYSTATHIONINE GAMMA-LYASE"/>
    <property type="match status" value="1"/>
</dbReference>
<dbReference type="CDD" id="cd00614">
    <property type="entry name" value="CGS_like"/>
    <property type="match status" value="1"/>
</dbReference>
<evidence type="ECO:0000256" key="11">
    <source>
        <dbReference type="PIRSR" id="PIRSR001434-2"/>
    </source>
</evidence>
<dbReference type="Gene3D" id="3.90.1150.10">
    <property type="entry name" value="Aspartate Aminotransferase, domain 1"/>
    <property type="match status" value="1"/>
</dbReference>
<name>A0A5C8NZR1_9BACI</name>
<dbReference type="EC" id="4.4.1.11" evidence="3"/>
<dbReference type="Gene3D" id="3.40.640.10">
    <property type="entry name" value="Type I PLP-dependent aspartate aminotransferase-like (Major domain)"/>
    <property type="match status" value="1"/>
</dbReference>
<keyword evidence="6 13" id="KW-0456">Lyase</keyword>
<dbReference type="PROSITE" id="PS00868">
    <property type="entry name" value="CYS_MET_METAB_PP"/>
    <property type="match status" value="1"/>
</dbReference>
<dbReference type="GO" id="GO:0005737">
    <property type="term" value="C:cytoplasm"/>
    <property type="evidence" value="ECO:0007669"/>
    <property type="project" value="TreeGrafter"/>
</dbReference>
<evidence type="ECO:0000256" key="6">
    <source>
        <dbReference type="ARBA" id="ARBA00023239"/>
    </source>
</evidence>
<dbReference type="InterPro" id="IPR015421">
    <property type="entry name" value="PyrdxlP-dep_Trfase_major"/>
</dbReference>
<dbReference type="EMBL" id="VDUW01000002">
    <property type="protein sequence ID" value="TXL66573.1"/>
    <property type="molecule type" value="Genomic_DNA"/>
</dbReference>
<dbReference type="GO" id="GO:0047982">
    <property type="term" value="F:homocysteine desulfhydrase activity"/>
    <property type="evidence" value="ECO:0007669"/>
    <property type="project" value="UniProtKB-EC"/>
</dbReference>
<dbReference type="NCBIfam" id="TIGR01328">
    <property type="entry name" value="met_gam_lyase"/>
    <property type="match status" value="1"/>
</dbReference>
<evidence type="ECO:0000256" key="4">
    <source>
        <dbReference type="ARBA" id="ARBA00019040"/>
    </source>
</evidence>
<dbReference type="InterPro" id="IPR015424">
    <property type="entry name" value="PyrdxlP-dep_Trfase"/>
</dbReference>
<gene>
    <name evidence="13" type="primary">megL</name>
    <name evidence="13" type="ORF">FHP05_04090</name>
</gene>
<evidence type="ECO:0000256" key="9">
    <source>
        <dbReference type="ARBA" id="ARBA00048780"/>
    </source>
</evidence>
<dbReference type="EC" id="4.4.1.2" evidence="7"/>
<evidence type="ECO:0000256" key="10">
    <source>
        <dbReference type="ARBA" id="ARBA00052699"/>
    </source>
</evidence>
<evidence type="ECO:0000313" key="13">
    <source>
        <dbReference type="EMBL" id="TXL66573.1"/>
    </source>
</evidence>
<sequence>MKKKYDHFETAAIHAGYDSKDMMGSLSTPIFQTSTFTFDTAEQGERRFRGEEEGFIYSRLGNPTVTALEDKIATLEGGEKGLAFASGMAAVSAVLVALTKANDHILCSNGLYGCTFGLLTMMEEKYQITHDFSAMRTKEEVRSLIKPETACIYIETPINPTMQLIDLEMVAEVAKEYEIPVVVDNTFSSPYLQRPLELGCDVVIHSATKYIGGHGDVVAGLVVGKRDFLDSVQMTTQKDIGGIISPFQAWLLLRGLKTLPVRMDRHSEQAEKMVEKLKAHPAVSNVYYPSGSIQKKQMSRGGGMISFEIEGTKQTAQELMNHLSFIKIAVSLGDTETLIQHPATMTHAVVPEKSREQMGITDQLLRLSVGLEAWQDIWNDLEQALNKIEKSLSNKTSSMVNK</sequence>